<dbReference type="InterPro" id="IPR048635">
    <property type="entry name" value="MFD_D3"/>
</dbReference>
<evidence type="ECO:0000313" key="18">
    <source>
        <dbReference type="Proteomes" id="UP000502958"/>
    </source>
</evidence>
<keyword evidence="3 14" id="KW-0547">Nucleotide-binding</keyword>
<dbReference type="GO" id="GO:0006355">
    <property type="term" value="P:regulation of DNA-templated transcription"/>
    <property type="evidence" value="ECO:0007669"/>
    <property type="project" value="UniProtKB-UniRule"/>
</dbReference>
<dbReference type="SMART" id="SM00982">
    <property type="entry name" value="TRCF"/>
    <property type="match status" value="1"/>
</dbReference>
<keyword evidence="2 14" id="KW-0963">Cytoplasm</keyword>
<evidence type="ECO:0000256" key="14">
    <source>
        <dbReference type="HAMAP-Rule" id="MF_00969"/>
    </source>
</evidence>
<evidence type="ECO:0000256" key="8">
    <source>
        <dbReference type="ARBA" id="ARBA00023125"/>
    </source>
</evidence>
<accession>A0A6C1FH92</accession>
<dbReference type="GO" id="GO:0005524">
    <property type="term" value="F:ATP binding"/>
    <property type="evidence" value="ECO:0007669"/>
    <property type="project" value="UniProtKB-UniRule"/>
</dbReference>
<evidence type="ECO:0000256" key="12">
    <source>
        <dbReference type="ARBA" id="ARBA00061399"/>
    </source>
</evidence>
<dbReference type="NCBIfam" id="TIGR00580">
    <property type="entry name" value="mfd"/>
    <property type="match status" value="1"/>
</dbReference>
<dbReference type="Proteomes" id="UP000502958">
    <property type="component" value="Chromosome"/>
</dbReference>
<dbReference type="InterPro" id="IPR027417">
    <property type="entry name" value="P-loop_NTPase"/>
</dbReference>
<dbReference type="InterPro" id="IPR014001">
    <property type="entry name" value="Helicase_ATP-bd"/>
</dbReference>
<dbReference type="CDD" id="cd17991">
    <property type="entry name" value="DEXHc_TRCF"/>
    <property type="match status" value="1"/>
</dbReference>
<keyword evidence="5 14" id="KW-0378">Hydrolase</keyword>
<dbReference type="SMART" id="SM00490">
    <property type="entry name" value="HELICc"/>
    <property type="match status" value="1"/>
</dbReference>
<dbReference type="InterPro" id="IPR004576">
    <property type="entry name" value="Mfd"/>
</dbReference>
<dbReference type="Pfam" id="PF03461">
    <property type="entry name" value="TRCF"/>
    <property type="match status" value="1"/>
</dbReference>
<dbReference type="Pfam" id="PF02559">
    <property type="entry name" value="CarD_TRCF_RID"/>
    <property type="match status" value="1"/>
</dbReference>
<protein>
    <recommendedName>
        <fullName evidence="13 14">Transcription-repair-coupling factor</fullName>
        <shortName evidence="14">TRCF</shortName>
        <ecNumber evidence="14">3.6.4.-</ecNumber>
    </recommendedName>
</protein>
<proteinExistence type="inferred from homology"/>
<dbReference type="GO" id="GO:0005737">
    <property type="term" value="C:cytoplasm"/>
    <property type="evidence" value="ECO:0007669"/>
    <property type="project" value="UniProtKB-SubCell"/>
</dbReference>
<dbReference type="InterPro" id="IPR001650">
    <property type="entry name" value="Helicase_C-like"/>
</dbReference>
<dbReference type="InterPro" id="IPR037235">
    <property type="entry name" value="TRCF-like_C_D7"/>
</dbReference>
<evidence type="ECO:0000256" key="6">
    <source>
        <dbReference type="ARBA" id="ARBA00022806"/>
    </source>
</evidence>
<feature type="domain" description="Helicase C-terminal" evidence="16">
    <location>
        <begin position="462"/>
        <end position="621"/>
    </location>
</feature>
<name>A0A6C1FH92_BUCUN</name>
<dbReference type="Pfam" id="PF00270">
    <property type="entry name" value="DEAD"/>
    <property type="match status" value="1"/>
</dbReference>
<keyword evidence="6" id="KW-0347">Helicase</keyword>
<dbReference type="Gene3D" id="3.40.50.300">
    <property type="entry name" value="P-loop containing nucleotide triphosphate hydrolases"/>
    <property type="match status" value="2"/>
</dbReference>
<dbReference type="SUPFAM" id="SSF141259">
    <property type="entry name" value="CarD-like"/>
    <property type="match status" value="1"/>
</dbReference>
<evidence type="ECO:0000256" key="2">
    <source>
        <dbReference type="ARBA" id="ARBA00022490"/>
    </source>
</evidence>
<keyword evidence="4 14" id="KW-0227">DNA damage</keyword>
<evidence type="ECO:0000256" key="9">
    <source>
        <dbReference type="ARBA" id="ARBA00023204"/>
    </source>
</evidence>
<dbReference type="InterPro" id="IPR003711">
    <property type="entry name" value="CarD-like/TRCF_RID"/>
</dbReference>
<dbReference type="EC" id="3.6.4.-" evidence="14"/>
<comment type="subcellular location">
    <subcellularLocation>
        <location evidence="1 14">Cytoplasm</location>
    </subcellularLocation>
</comment>
<dbReference type="PANTHER" id="PTHR47964">
    <property type="entry name" value="ATP-DEPENDENT DNA HELICASE HOMOLOG RECG, CHLOROPLASTIC"/>
    <property type="match status" value="1"/>
</dbReference>
<dbReference type="SUPFAM" id="SSF52540">
    <property type="entry name" value="P-loop containing nucleoside triphosphate hydrolases"/>
    <property type="match status" value="3"/>
</dbReference>
<dbReference type="GO" id="GO:0000716">
    <property type="term" value="P:transcription-coupled nucleotide-excision repair, DNA damage recognition"/>
    <property type="evidence" value="ECO:0007669"/>
    <property type="project" value="UniProtKB-UniRule"/>
</dbReference>
<evidence type="ECO:0000256" key="1">
    <source>
        <dbReference type="ARBA" id="ARBA00004496"/>
    </source>
</evidence>
<dbReference type="PROSITE" id="PS51194">
    <property type="entry name" value="HELICASE_CTER"/>
    <property type="match status" value="1"/>
</dbReference>
<dbReference type="GO" id="GO:0003678">
    <property type="term" value="F:DNA helicase activity"/>
    <property type="evidence" value="ECO:0007669"/>
    <property type="project" value="TreeGrafter"/>
</dbReference>
<dbReference type="HAMAP" id="MF_00969">
    <property type="entry name" value="TRCF"/>
    <property type="match status" value="1"/>
</dbReference>
<reference evidence="17 18" key="1">
    <citation type="submission" date="2020-01" db="EMBL/GenBank/DDBJ databases">
        <title>Complete genome of Buchnera aphidicola isolated from Chaitophorus populeti.</title>
        <authorList>
            <person name="Park J."/>
            <person name="Xi H."/>
        </authorList>
    </citation>
    <scope>NUCLEOTIDE SEQUENCE [LARGE SCALE GENOMIC DNA]</scope>
    <source>
        <strain evidence="17 18">UsonBac</strain>
    </source>
</reference>
<dbReference type="SMART" id="SM01058">
    <property type="entry name" value="CarD_TRCF"/>
    <property type="match status" value="1"/>
</dbReference>
<evidence type="ECO:0000256" key="4">
    <source>
        <dbReference type="ARBA" id="ARBA00022763"/>
    </source>
</evidence>
<dbReference type="PROSITE" id="PS51192">
    <property type="entry name" value="HELICASE_ATP_BIND_1"/>
    <property type="match status" value="1"/>
</dbReference>
<evidence type="ECO:0000259" key="15">
    <source>
        <dbReference type="PROSITE" id="PS51192"/>
    </source>
</evidence>
<dbReference type="Gene3D" id="3.90.1150.50">
    <property type="entry name" value="Transcription-repair-coupling factor, D7 domain"/>
    <property type="match status" value="1"/>
</dbReference>
<dbReference type="GO" id="GO:0003684">
    <property type="term" value="F:damaged DNA binding"/>
    <property type="evidence" value="ECO:0007669"/>
    <property type="project" value="InterPro"/>
</dbReference>
<comment type="similarity">
    <text evidence="12 14">In the C-terminal section; belongs to the helicase family. RecG subfamily.</text>
</comment>
<dbReference type="SMART" id="SM00487">
    <property type="entry name" value="DEXDc"/>
    <property type="match status" value="1"/>
</dbReference>
<dbReference type="InterPro" id="IPR047112">
    <property type="entry name" value="RecG/Mfd"/>
</dbReference>
<keyword evidence="7 14" id="KW-0067">ATP-binding</keyword>
<dbReference type="InterPro" id="IPR005118">
    <property type="entry name" value="TRCF_C"/>
</dbReference>
<dbReference type="GO" id="GO:0016787">
    <property type="term" value="F:hydrolase activity"/>
    <property type="evidence" value="ECO:0007669"/>
    <property type="project" value="UniProtKB-KW"/>
</dbReference>
<comment type="function">
    <text evidence="10 14">Couples transcription and DNA repair by recognizing RNA polymerase (RNAP) stalled at DNA lesions. Mediates ATP-dependent release of RNAP and its truncated transcript from the DNA, and recruitment of nucleotide excision repair machinery to the damaged site.</text>
</comment>
<dbReference type="PANTHER" id="PTHR47964:SF1">
    <property type="entry name" value="ATP-DEPENDENT DNA HELICASE HOMOLOG RECG, CHLOROPLASTIC"/>
    <property type="match status" value="1"/>
</dbReference>
<sequence>MKMTEKKELKNKNNINFKDKKILNLLNNINYSNNLNKLLSHHSSFSGKIIFSLIENEHLNNILKFLKKYNIHPKYIKNILNINKNINYFYMIDNIQKSFLDKKNNILFICMQDLLPGLIYNYKYADIKKNINLFQTVNLSQLILNHPIIHIEHGIGRYQGLTTITTANIKSEYLIISYAEGDKLYVPVSSLHLVLPYNESPIEHAPLHKLGGEEWYKEKNKINNIIYDHAAYLLKIYAKRIVEKGYPFRIDVKLYQDFCNDCLFKITKDQYEVMQSVIQDMSKSIPMDRLICGDVGFGKTEIAMRASFISVLNHKQVVVLVPTTLLAQQHYRNFKNRFRNYSFIINILSRFQTLQEQNIIFKESQNGKINILIGTHKLLFKQIQWFNLGLLIIDEEHRFGVNHKEIIKKMYSHVDILTLTATPIPRTLNMAITGIKDLSIISSPPSTRLAIKTFIQEYNPLLIRKTILREIARGGQIYYIYNKVQNIINIAKKLSILIPEASIKIGHGQMNNIELKKVMNEFYNNKFHVLVCTTIIESGVDIPQANTIIIENSDHFGLSQLHQLRGRVGRSSHQAYALFLVNNFKTITSDAKKRLDAISSVDNFGGGFSLSNQDLEIRGVGEILGQEQSGHIKKIGFSLYIELLNNAVNLLKQGKILSSNQTLEKSLETQLCVSSLLPDDYIVDVNTRLYFYKKLANAKKEIQIEEIQADLIKQFGQLPNFSKNLILIAKIRLISNQIGVKYIKSNNKIGLIKFHNDNSLNIKYLLKIFQKEPRIWKMINETKIQFVINFDNDDLRLNWILNTLKNLCNNMST</sequence>
<gene>
    <name evidence="14 17" type="primary">mfd</name>
    <name evidence="17" type="ORF">GUU85_01370</name>
</gene>
<dbReference type="Pfam" id="PF00271">
    <property type="entry name" value="Helicase_C"/>
    <property type="match status" value="1"/>
</dbReference>
<evidence type="ECO:0000313" key="17">
    <source>
        <dbReference type="EMBL" id="QIE02009.1"/>
    </source>
</evidence>
<evidence type="ECO:0000256" key="13">
    <source>
        <dbReference type="ARBA" id="ARBA00070128"/>
    </source>
</evidence>
<dbReference type="Pfam" id="PF21132">
    <property type="entry name" value="MFD_D3"/>
    <property type="match status" value="1"/>
</dbReference>
<dbReference type="InterPro" id="IPR036101">
    <property type="entry name" value="CarD-like/TRCF_RID_sf"/>
</dbReference>
<comment type="similarity">
    <text evidence="11 14">In the N-terminal section; belongs to the UvrB family.</text>
</comment>
<evidence type="ECO:0000256" key="3">
    <source>
        <dbReference type="ARBA" id="ARBA00022741"/>
    </source>
</evidence>
<dbReference type="InterPro" id="IPR011545">
    <property type="entry name" value="DEAD/DEAH_box_helicase_dom"/>
</dbReference>
<feature type="domain" description="Helicase ATP-binding" evidence="15">
    <location>
        <begin position="280"/>
        <end position="441"/>
    </location>
</feature>
<evidence type="ECO:0000256" key="11">
    <source>
        <dbReference type="ARBA" id="ARBA00061104"/>
    </source>
</evidence>
<dbReference type="Gene3D" id="3.40.50.11140">
    <property type="match status" value="1"/>
</dbReference>
<dbReference type="FunFam" id="3.40.50.300:FF:000546">
    <property type="entry name" value="Transcription-repair-coupling factor"/>
    <property type="match status" value="1"/>
</dbReference>
<evidence type="ECO:0000256" key="10">
    <source>
        <dbReference type="ARBA" id="ARBA00055182"/>
    </source>
</evidence>
<organism evidence="17 18">
    <name type="scientific">Buchnera aphidicola subsp. Uroleucon sonchi</name>
    <dbReference type="NCBI Taxonomy" id="118118"/>
    <lineage>
        <taxon>Bacteria</taxon>
        <taxon>Pseudomonadati</taxon>
        <taxon>Pseudomonadota</taxon>
        <taxon>Gammaproteobacteria</taxon>
        <taxon>Enterobacterales</taxon>
        <taxon>Erwiniaceae</taxon>
        <taxon>Buchnera</taxon>
    </lineage>
</organism>
<keyword evidence="9 14" id="KW-0234">DNA repair</keyword>
<keyword evidence="8 14" id="KW-0238">DNA-binding</keyword>
<dbReference type="SUPFAM" id="SSF143517">
    <property type="entry name" value="TRCF domain-like"/>
    <property type="match status" value="1"/>
</dbReference>
<dbReference type="Gene3D" id="2.40.10.170">
    <property type="match status" value="1"/>
</dbReference>
<dbReference type="AlphaFoldDB" id="A0A6C1FH92"/>
<evidence type="ECO:0000256" key="7">
    <source>
        <dbReference type="ARBA" id="ARBA00022840"/>
    </source>
</evidence>
<evidence type="ECO:0000256" key="5">
    <source>
        <dbReference type="ARBA" id="ARBA00022801"/>
    </source>
</evidence>
<evidence type="ECO:0000259" key="16">
    <source>
        <dbReference type="PROSITE" id="PS51194"/>
    </source>
</evidence>
<dbReference type="EMBL" id="CP047588">
    <property type="protein sequence ID" value="QIE02009.1"/>
    <property type="molecule type" value="Genomic_DNA"/>
</dbReference>